<name>A0ACC1AVT7_9ROSI</name>
<keyword evidence="2" id="KW-1185">Reference proteome</keyword>
<organism evidence="1 2">
    <name type="scientific">Pistacia atlantica</name>
    <dbReference type="NCBI Taxonomy" id="434234"/>
    <lineage>
        <taxon>Eukaryota</taxon>
        <taxon>Viridiplantae</taxon>
        <taxon>Streptophyta</taxon>
        <taxon>Embryophyta</taxon>
        <taxon>Tracheophyta</taxon>
        <taxon>Spermatophyta</taxon>
        <taxon>Magnoliopsida</taxon>
        <taxon>eudicotyledons</taxon>
        <taxon>Gunneridae</taxon>
        <taxon>Pentapetalae</taxon>
        <taxon>rosids</taxon>
        <taxon>malvids</taxon>
        <taxon>Sapindales</taxon>
        <taxon>Anacardiaceae</taxon>
        <taxon>Pistacia</taxon>
    </lineage>
</organism>
<reference evidence="2" key="1">
    <citation type="journal article" date="2023" name="G3 (Bethesda)">
        <title>Genome assembly and association tests identify interacting loci associated with vigor, precocity, and sex in interspecific pistachio rootstocks.</title>
        <authorList>
            <person name="Palmer W."/>
            <person name="Jacygrad E."/>
            <person name="Sagayaradj S."/>
            <person name="Cavanaugh K."/>
            <person name="Han R."/>
            <person name="Bertier L."/>
            <person name="Beede B."/>
            <person name="Kafkas S."/>
            <person name="Golino D."/>
            <person name="Preece J."/>
            <person name="Michelmore R."/>
        </authorList>
    </citation>
    <scope>NUCLEOTIDE SEQUENCE [LARGE SCALE GENOMIC DNA]</scope>
</reference>
<evidence type="ECO:0000313" key="1">
    <source>
        <dbReference type="EMBL" id="KAJ0090800.1"/>
    </source>
</evidence>
<evidence type="ECO:0000313" key="2">
    <source>
        <dbReference type="Proteomes" id="UP001164250"/>
    </source>
</evidence>
<dbReference type="Proteomes" id="UP001164250">
    <property type="component" value="Chromosome 8"/>
</dbReference>
<sequence>MCLALLLFGKIPKMINQFATFGESSYEGSPLLCGPSYINLENGVTFSPLQEEVDTLLKCASEDERCWDEERIALLQLKPLWNSTYYLQDSVEKVLG</sequence>
<gene>
    <name evidence="1" type="ORF">Patl1_14712</name>
</gene>
<accession>A0ACC1AVT7</accession>
<protein>
    <submittedName>
        <fullName evidence="1">Uncharacterized protein</fullName>
    </submittedName>
</protein>
<proteinExistence type="predicted"/>
<dbReference type="EMBL" id="CM047904">
    <property type="protein sequence ID" value="KAJ0090800.1"/>
    <property type="molecule type" value="Genomic_DNA"/>
</dbReference>
<comment type="caution">
    <text evidence="1">The sequence shown here is derived from an EMBL/GenBank/DDBJ whole genome shotgun (WGS) entry which is preliminary data.</text>
</comment>